<protein>
    <recommendedName>
        <fullName evidence="9">Protein-export membrane protein SecF</fullName>
    </recommendedName>
</protein>
<evidence type="ECO:0000256" key="9">
    <source>
        <dbReference type="HAMAP-Rule" id="MF_01464"/>
    </source>
</evidence>
<dbReference type="HAMAP" id="MF_01464_B">
    <property type="entry name" value="SecF_B"/>
    <property type="match status" value="1"/>
</dbReference>
<sequence>MRYWYIYLLISASVLVPGIYSLAKYGLKPALDFTGGTLLEVRIKNDQVKVDDLKKISEEQKLEVASITKSSQDGYIIKMKPIDNEQKNKLVTGYKDKYKDVSEVRFETVGPVLGKELLSKTYIAALVAIVSILLYVAYAFKNIRFGVSAILALVHDLLVVLGIFSILGKVMGVEVDALFITAVLTAMSFSMHDTIVVFDRIREYRKKSAVGDFETQINMALTETMGRSLNNSLTIIFMLLALFLLGGETVKWFVLALLIGTISGSYSSPFVATPILYLWYKLRDKKS</sequence>
<feature type="transmembrane region" description="Helical" evidence="9">
    <location>
        <begin position="5"/>
        <end position="23"/>
    </location>
</feature>
<dbReference type="InterPro" id="IPR022813">
    <property type="entry name" value="SecD/SecF_arch_bac"/>
</dbReference>
<comment type="subunit">
    <text evidence="9">Forms a complex with SecD. Part of the essential Sec protein translocation apparatus which comprises SecA, SecYEG and auxiliary proteins SecDF. Other proteins may also be involved.</text>
</comment>
<dbReference type="Proteomes" id="UP000034176">
    <property type="component" value="Unassembled WGS sequence"/>
</dbReference>
<dbReference type="Pfam" id="PF02355">
    <property type="entry name" value="SecD_SecF_C"/>
    <property type="match status" value="1"/>
</dbReference>
<name>A0A0G0APT3_9BACT</name>
<reference evidence="11 12" key="1">
    <citation type="journal article" date="2015" name="Nature">
        <title>rRNA introns, odd ribosomes, and small enigmatic genomes across a large radiation of phyla.</title>
        <authorList>
            <person name="Brown C.T."/>
            <person name="Hug L.A."/>
            <person name="Thomas B.C."/>
            <person name="Sharon I."/>
            <person name="Castelle C.J."/>
            <person name="Singh A."/>
            <person name="Wilkins M.J."/>
            <person name="Williams K.H."/>
            <person name="Banfield J.F."/>
        </authorList>
    </citation>
    <scope>NUCLEOTIDE SEQUENCE [LARGE SCALE GENOMIC DNA]</scope>
</reference>
<dbReference type="SUPFAM" id="SSF82866">
    <property type="entry name" value="Multidrug efflux transporter AcrB transmembrane domain"/>
    <property type="match status" value="1"/>
</dbReference>
<dbReference type="EMBL" id="LBPN01000016">
    <property type="protein sequence ID" value="KKP58789.1"/>
    <property type="molecule type" value="Genomic_DNA"/>
</dbReference>
<dbReference type="GO" id="GO:0005886">
    <property type="term" value="C:plasma membrane"/>
    <property type="evidence" value="ECO:0007669"/>
    <property type="project" value="UniProtKB-SubCell"/>
</dbReference>
<dbReference type="PRINTS" id="PR01755">
    <property type="entry name" value="SECFTRNLCASE"/>
</dbReference>
<dbReference type="InterPro" id="IPR048634">
    <property type="entry name" value="SecD_SecF_C"/>
</dbReference>
<feature type="transmembrane region" description="Helical" evidence="9">
    <location>
        <begin position="229"/>
        <end position="246"/>
    </location>
</feature>
<evidence type="ECO:0000256" key="4">
    <source>
        <dbReference type="ARBA" id="ARBA00022692"/>
    </source>
</evidence>
<dbReference type="PANTHER" id="PTHR30081">
    <property type="entry name" value="PROTEIN-EXPORT MEMBRANE PROTEIN SEC"/>
    <property type="match status" value="1"/>
</dbReference>
<proteinExistence type="inferred from homology"/>
<keyword evidence="8 9" id="KW-0472">Membrane</keyword>
<dbReference type="GO" id="GO:0015450">
    <property type="term" value="F:protein-transporting ATPase activity"/>
    <property type="evidence" value="ECO:0007669"/>
    <property type="project" value="InterPro"/>
</dbReference>
<comment type="function">
    <text evidence="9">Part of the Sec protein translocase complex. Interacts with the SecYEG preprotein conducting channel. SecDF uses the proton motive force (PMF) to complete protein translocation after the ATP-dependent function of SecA.</text>
</comment>
<dbReference type="InterPro" id="IPR022645">
    <property type="entry name" value="SecD/SecF_bac"/>
</dbReference>
<keyword evidence="5 9" id="KW-0653">Protein transport</keyword>
<dbReference type="STRING" id="1618434.UR52_C0016G0003"/>
<evidence type="ECO:0000259" key="10">
    <source>
        <dbReference type="Pfam" id="PF02355"/>
    </source>
</evidence>
<dbReference type="GO" id="GO:0043952">
    <property type="term" value="P:protein transport by the Sec complex"/>
    <property type="evidence" value="ECO:0007669"/>
    <property type="project" value="UniProtKB-UniRule"/>
</dbReference>
<comment type="subcellular location">
    <subcellularLocation>
        <location evidence="1 9">Cell membrane</location>
        <topology evidence="1 9">Multi-pass membrane protein</topology>
    </subcellularLocation>
</comment>
<dbReference type="InterPro" id="IPR022646">
    <property type="entry name" value="SecD/SecF_CS"/>
</dbReference>
<gene>
    <name evidence="9" type="primary">secF</name>
    <name evidence="11" type="ORF">UR52_C0016G0003</name>
</gene>
<keyword evidence="7 9" id="KW-0811">Translocation</keyword>
<dbReference type="PATRIC" id="fig|1618434.3.peg.462"/>
<feature type="domain" description="Protein export membrane protein SecD/SecF C-terminal" evidence="10">
    <location>
        <begin position="95"/>
        <end position="280"/>
    </location>
</feature>
<dbReference type="NCBIfam" id="TIGR00966">
    <property type="entry name" value="transloc_SecF"/>
    <property type="match status" value="1"/>
</dbReference>
<accession>A0A0G0APT3</accession>
<dbReference type="Gene3D" id="1.20.1640.10">
    <property type="entry name" value="Multidrug efflux transporter AcrB transmembrane domain"/>
    <property type="match status" value="1"/>
</dbReference>
<feature type="transmembrane region" description="Helical" evidence="9">
    <location>
        <begin position="147"/>
        <end position="171"/>
    </location>
</feature>
<dbReference type="GO" id="GO:0065002">
    <property type="term" value="P:intracellular protein transmembrane transport"/>
    <property type="evidence" value="ECO:0007669"/>
    <property type="project" value="UniProtKB-UniRule"/>
</dbReference>
<keyword evidence="6 9" id="KW-1133">Transmembrane helix</keyword>
<evidence type="ECO:0000256" key="2">
    <source>
        <dbReference type="ARBA" id="ARBA00022448"/>
    </source>
</evidence>
<evidence type="ECO:0000313" key="12">
    <source>
        <dbReference type="Proteomes" id="UP000034176"/>
    </source>
</evidence>
<evidence type="ECO:0000256" key="7">
    <source>
        <dbReference type="ARBA" id="ARBA00023010"/>
    </source>
</evidence>
<feature type="transmembrane region" description="Helical" evidence="9">
    <location>
        <begin position="121"/>
        <end position="140"/>
    </location>
</feature>
<feature type="transmembrane region" description="Helical" evidence="9">
    <location>
        <begin position="252"/>
        <end position="280"/>
    </location>
</feature>
<dbReference type="GO" id="GO:0006605">
    <property type="term" value="P:protein targeting"/>
    <property type="evidence" value="ECO:0007669"/>
    <property type="project" value="UniProtKB-UniRule"/>
</dbReference>
<comment type="caution">
    <text evidence="11">The sequence shown here is derived from an EMBL/GenBank/DDBJ whole genome shotgun (WGS) entry which is preliminary data.</text>
</comment>
<feature type="transmembrane region" description="Helical" evidence="9">
    <location>
        <begin position="177"/>
        <end position="198"/>
    </location>
</feature>
<evidence type="ECO:0000256" key="3">
    <source>
        <dbReference type="ARBA" id="ARBA00022475"/>
    </source>
</evidence>
<dbReference type="PANTHER" id="PTHR30081:SF8">
    <property type="entry name" value="PROTEIN TRANSLOCASE SUBUNIT SECF"/>
    <property type="match status" value="1"/>
</dbReference>
<organism evidence="11 12">
    <name type="scientific">Candidatus Gottesmanbacteria bacterium GW2011_GWA1_34_13</name>
    <dbReference type="NCBI Taxonomy" id="1618434"/>
    <lineage>
        <taxon>Bacteria</taxon>
        <taxon>Candidatus Gottesmaniibacteriota</taxon>
    </lineage>
</organism>
<evidence type="ECO:0000256" key="1">
    <source>
        <dbReference type="ARBA" id="ARBA00004651"/>
    </source>
</evidence>
<evidence type="ECO:0000256" key="6">
    <source>
        <dbReference type="ARBA" id="ARBA00022989"/>
    </source>
</evidence>
<comment type="similarity">
    <text evidence="9">Belongs to the SecD/SecF family. SecF subfamily.</text>
</comment>
<evidence type="ECO:0000313" key="11">
    <source>
        <dbReference type="EMBL" id="KKP58789.1"/>
    </source>
</evidence>
<dbReference type="InterPro" id="IPR005665">
    <property type="entry name" value="SecF_bac"/>
</dbReference>
<dbReference type="AlphaFoldDB" id="A0A0G0APT3"/>
<keyword evidence="3 9" id="KW-1003">Cell membrane</keyword>
<dbReference type="Pfam" id="PF07549">
    <property type="entry name" value="Sec_GG"/>
    <property type="match status" value="1"/>
</dbReference>
<evidence type="ECO:0000256" key="8">
    <source>
        <dbReference type="ARBA" id="ARBA00023136"/>
    </source>
</evidence>
<evidence type="ECO:0000256" key="5">
    <source>
        <dbReference type="ARBA" id="ARBA00022927"/>
    </source>
</evidence>
<keyword evidence="4 9" id="KW-0812">Transmembrane</keyword>
<keyword evidence="2 9" id="KW-0813">Transport</keyword>